<feature type="domain" description="EXS" evidence="6">
    <location>
        <begin position="202"/>
        <end position="428"/>
    </location>
</feature>
<proteinExistence type="predicted"/>
<organism evidence="7 8">
    <name type="scientific">Malassezia cuniculi</name>
    <dbReference type="NCBI Taxonomy" id="948313"/>
    <lineage>
        <taxon>Eukaryota</taxon>
        <taxon>Fungi</taxon>
        <taxon>Dikarya</taxon>
        <taxon>Basidiomycota</taxon>
        <taxon>Ustilaginomycotina</taxon>
        <taxon>Malasseziomycetes</taxon>
        <taxon>Malasseziales</taxon>
        <taxon>Malasseziaceae</taxon>
        <taxon>Malassezia</taxon>
    </lineage>
</organism>
<comment type="subcellular location">
    <subcellularLocation>
        <location evidence="1">Membrane</location>
        <topology evidence="1">Multi-pass membrane protein</topology>
    </subcellularLocation>
</comment>
<gene>
    <name evidence="7" type="primary">ERD1</name>
    <name evidence="7" type="ORF">MCUN1_002107</name>
</gene>
<evidence type="ECO:0000256" key="3">
    <source>
        <dbReference type="ARBA" id="ARBA00022989"/>
    </source>
</evidence>
<feature type="transmembrane region" description="Helical" evidence="5">
    <location>
        <begin position="29"/>
        <end position="50"/>
    </location>
</feature>
<evidence type="ECO:0000256" key="4">
    <source>
        <dbReference type="ARBA" id="ARBA00023136"/>
    </source>
</evidence>
<evidence type="ECO:0000256" key="2">
    <source>
        <dbReference type="ARBA" id="ARBA00022692"/>
    </source>
</evidence>
<feature type="transmembrane region" description="Helical" evidence="5">
    <location>
        <begin position="278"/>
        <end position="299"/>
    </location>
</feature>
<dbReference type="AlphaFoldDB" id="A0AAF0ERG0"/>
<dbReference type="EMBL" id="CP119879">
    <property type="protein sequence ID" value="WFD35256.1"/>
    <property type="molecule type" value="Genomic_DNA"/>
</dbReference>
<keyword evidence="8" id="KW-1185">Reference proteome</keyword>
<keyword evidence="2 5" id="KW-0812">Transmembrane</keyword>
<evidence type="ECO:0000259" key="6">
    <source>
        <dbReference type="PROSITE" id="PS51380"/>
    </source>
</evidence>
<feature type="transmembrane region" description="Helical" evidence="5">
    <location>
        <begin position="122"/>
        <end position="140"/>
    </location>
</feature>
<reference evidence="7" key="1">
    <citation type="submission" date="2023-03" db="EMBL/GenBank/DDBJ databases">
        <title>Mating type loci evolution in Malassezia.</title>
        <authorList>
            <person name="Coelho M.A."/>
        </authorList>
    </citation>
    <scope>NUCLEOTIDE SEQUENCE</scope>
    <source>
        <strain evidence="7">CBS 11721</strain>
    </source>
</reference>
<protein>
    <submittedName>
        <fullName evidence="7">Protein-ER retention protein</fullName>
    </submittedName>
</protein>
<dbReference type="InterPro" id="IPR004342">
    <property type="entry name" value="EXS_C"/>
</dbReference>
<evidence type="ECO:0000313" key="7">
    <source>
        <dbReference type="EMBL" id="WFD35256.1"/>
    </source>
</evidence>
<dbReference type="GO" id="GO:0016020">
    <property type="term" value="C:membrane"/>
    <property type="evidence" value="ECO:0007669"/>
    <property type="project" value="UniProtKB-SubCell"/>
</dbReference>
<evidence type="ECO:0000313" key="8">
    <source>
        <dbReference type="Proteomes" id="UP001219933"/>
    </source>
</evidence>
<keyword evidence="4 5" id="KW-0472">Membrane</keyword>
<feature type="transmembrane region" description="Helical" evidence="5">
    <location>
        <begin position="365"/>
        <end position="381"/>
    </location>
</feature>
<dbReference type="GO" id="GO:0005737">
    <property type="term" value="C:cytoplasm"/>
    <property type="evidence" value="ECO:0007669"/>
    <property type="project" value="TreeGrafter"/>
</dbReference>
<dbReference type="Pfam" id="PF03124">
    <property type="entry name" value="EXS"/>
    <property type="match status" value="1"/>
</dbReference>
<dbReference type="PANTHER" id="PTHR10783">
    <property type="entry name" value="XENOTROPIC AND POLYTROPIC RETROVIRUS RECEPTOR 1-RELATED"/>
    <property type="match status" value="1"/>
</dbReference>
<evidence type="ECO:0000256" key="5">
    <source>
        <dbReference type="SAM" id="Phobius"/>
    </source>
</evidence>
<accession>A0AAF0ERG0</accession>
<dbReference type="PANTHER" id="PTHR10783:SF46">
    <property type="entry name" value="PROTEIN ERD1 HOMOLOG 2"/>
    <property type="match status" value="1"/>
</dbReference>
<keyword evidence="3 5" id="KW-1133">Transmembrane helix</keyword>
<name>A0AAF0ERG0_9BASI</name>
<sequence>MALKAAPSAVSALAHEPTVTSDVHLCPPVVRVALMAALGLVGFGMDLEVLHSWGLSLWRMLASTNLPEPIAQDASASGTGAAPVLRLAAVHAVWGVFCWVLYRRDTLADGTRTWKAQRWEALALVGLLVLWCFPGPFRTIQRAFWRSLARIATPSLRQHIEFSDVLVADVLTSFAKVFGDLFLAFVVAVDAVHGRTADAHTLWTRRTTVEVPLLTSLPYLIRLRQCLSEYYTHPPPANPRRPLWNALKYASALPVIWLSAWRGQIAPTIRTVLGVDTALALSGVWLVSVLVNTIFSFWWDVTNDWGLEVLKPNSLMAAWDHSRLPAIHRRVDEDEDLELTVRRSSHSRHASVLRAPEKPLPLPPAVYYVLLGVNLLLRFTWSLKMSAHLHYLVEWERQLLLFEALELARRSVWLLLRVEWEHVRRENI</sequence>
<evidence type="ECO:0000256" key="1">
    <source>
        <dbReference type="ARBA" id="ARBA00004141"/>
    </source>
</evidence>
<dbReference type="Proteomes" id="UP001219933">
    <property type="component" value="Chromosome 3"/>
</dbReference>
<dbReference type="PROSITE" id="PS51380">
    <property type="entry name" value="EXS"/>
    <property type="match status" value="1"/>
</dbReference>
<feature type="transmembrane region" description="Helical" evidence="5">
    <location>
        <begin position="84"/>
        <end position="102"/>
    </location>
</feature>